<evidence type="ECO:0000256" key="1">
    <source>
        <dbReference type="ARBA" id="ARBA00022490"/>
    </source>
</evidence>
<dbReference type="GO" id="GO:0005829">
    <property type="term" value="C:cytosol"/>
    <property type="evidence" value="ECO:0007669"/>
    <property type="project" value="TreeGrafter"/>
</dbReference>
<dbReference type="EC" id="2.1.1.170" evidence="4"/>
<keyword evidence="4" id="KW-0489">Methyltransferase</keyword>
<dbReference type="SUPFAM" id="SSF53335">
    <property type="entry name" value="S-adenosyl-L-methionine-dependent methyltransferases"/>
    <property type="match status" value="1"/>
</dbReference>
<protein>
    <submittedName>
        <fullName evidence="4">16S rRNA (Guanine(527)-N(7))-methyltransferase</fullName>
        <ecNumber evidence="4">2.1.1.170</ecNumber>
    </submittedName>
</protein>
<dbReference type="PIRSF" id="PIRSF003078">
    <property type="entry name" value="GidB"/>
    <property type="match status" value="1"/>
</dbReference>
<dbReference type="PANTHER" id="PTHR31760:SF0">
    <property type="entry name" value="S-ADENOSYL-L-METHIONINE-DEPENDENT METHYLTRANSFERASES SUPERFAMILY PROTEIN"/>
    <property type="match status" value="1"/>
</dbReference>
<dbReference type="InterPro" id="IPR003682">
    <property type="entry name" value="rRNA_ssu_MeTfrase_G"/>
</dbReference>
<accession>A0A3B1CAU7</accession>
<dbReference type="Gene3D" id="3.40.50.150">
    <property type="entry name" value="Vaccinia Virus protein VP39"/>
    <property type="match status" value="1"/>
</dbReference>
<gene>
    <name evidence="4" type="ORF">MNBD_NITROSPINAE05-772</name>
</gene>
<dbReference type="AlphaFoldDB" id="A0A3B1CAU7"/>
<name>A0A3B1CAU7_9ZZZZ</name>
<dbReference type="CDD" id="cd02440">
    <property type="entry name" value="AdoMet_MTases"/>
    <property type="match status" value="1"/>
</dbReference>
<dbReference type="Pfam" id="PF02527">
    <property type="entry name" value="GidB"/>
    <property type="match status" value="1"/>
</dbReference>
<dbReference type="NCBIfam" id="TIGR00138">
    <property type="entry name" value="rsmG_gidB"/>
    <property type="match status" value="1"/>
</dbReference>
<organism evidence="4">
    <name type="scientific">hydrothermal vent metagenome</name>
    <dbReference type="NCBI Taxonomy" id="652676"/>
    <lineage>
        <taxon>unclassified sequences</taxon>
        <taxon>metagenomes</taxon>
        <taxon>ecological metagenomes</taxon>
    </lineage>
</organism>
<dbReference type="EMBL" id="UOGG01000036">
    <property type="protein sequence ID" value="VAX27626.1"/>
    <property type="molecule type" value="Genomic_DNA"/>
</dbReference>
<evidence type="ECO:0000256" key="3">
    <source>
        <dbReference type="ARBA" id="ARBA00022679"/>
    </source>
</evidence>
<sequence length="219" mass="24396">MSRLNQLLEVFRDERLQLPSAGDAEAWGTALEVYLDEWQKWNGKINLTSETDAAAVIKKHIFDSLQYVRAVENPKSRVMDIGSGAGFPGIPLKVVFPELSLTLVDSQRKRTNFLRNCARKMALDNVEVLTSRAEVLGDEYNEQFDLVLFRGVGEVAQCLELAMPYLKTGGQVAFKKGLEAHASHEVSEADHFMALQDEIPIVGQSGIASKMMLFAKCFT</sequence>
<dbReference type="GO" id="GO:0070043">
    <property type="term" value="F:rRNA (guanine-N7-)-methyltransferase activity"/>
    <property type="evidence" value="ECO:0007669"/>
    <property type="project" value="TreeGrafter"/>
</dbReference>
<dbReference type="InterPro" id="IPR029063">
    <property type="entry name" value="SAM-dependent_MTases_sf"/>
</dbReference>
<dbReference type="HAMAP" id="MF_00074">
    <property type="entry name" value="16SrRNA_methyltr_G"/>
    <property type="match status" value="1"/>
</dbReference>
<keyword evidence="3 4" id="KW-0808">Transferase</keyword>
<proteinExistence type="inferred from homology"/>
<evidence type="ECO:0000313" key="4">
    <source>
        <dbReference type="EMBL" id="VAX27626.1"/>
    </source>
</evidence>
<reference evidence="4" key="1">
    <citation type="submission" date="2018-06" db="EMBL/GenBank/DDBJ databases">
        <authorList>
            <person name="Zhirakovskaya E."/>
        </authorList>
    </citation>
    <scope>NUCLEOTIDE SEQUENCE</scope>
</reference>
<keyword evidence="2" id="KW-0698">rRNA processing</keyword>
<evidence type="ECO:0000256" key="2">
    <source>
        <dbReference type="ARBA" id="ARBA00022552"/>
    </source>
</evidence>
<dbReference type="PANTHER" id="PTHR31760">
    <property type="entry name" value="S-ADENOSYL-L-METHIONINE-DEPENDENT METHYLTRANSFERASES SUPERFAMILY PROTEIN"/>
    <property type="match status" value="1"/>
</dbReference>
<keyword evidence="1" id="KW-0963">Cytoplasm</keyword>